<dbReference type="Proteomes" id="UP001447842">
    <property type="component" value="Chromosome"/>
</dbReference>
<dbReference type="SUPFAM" id="SSF52540">
    <property type="entry name" value="P-loop containing nucleoside triphosphate hydrolases"/>
    <property type="match status" value="1"/>
</dbReference>
<dbReference type="RefSeq" id="WP_345972589.1">
    <property type="nucleotide sequence ID" value="NZ_CP147920.1"/>
</dbReference>
<gene>
    <name evidence="2" type="ORF">WCY31_12130</name>
</gene>
<evidence type="ECO:0000256" key="1">
    <source>
        <dbReference type="ARBA" id="ARBA00022679"/>
    </source>
</evidence>
<proteinExistence type="predicted"/>
<dbReference type="InterPro" id="IPR026634">
    <property type="entry name" value="TPST-like"/>
</dbReference>
<dbReference type="InterPro" id="IPR027417">
    <property type="entry name" value="P-loop_NTPase"/>
</dbReference>
<organism evidence="2 3">
    <name type="scientific">Sulfurimonas diazotrophicus</name>
    <dbReference type="NCBI Taxonomy" id="3131939"/>
    <lineage>
        <taxon>Bacteria</taxon>
        <taxon>Pseudomonadati</taxon>
        <taxon>Campylobacterota</taxon>
        <taxon>Epsilonproteobacteria</taxon>
        <taxon>Campylobacterales</taxon>
        <taxon>Sulfurimonadaceae</taxon>
        <taxon>Sulfurimonas</taxon>
    </lineage>
</organism>
<accession>A0ABZ3H9H4</accession>
<reference evidence="2 3" key="1">
    <citation type="submission" date="2024-03" db="EMBL/GenBank/DDBJ databases">
        <title>Sulfurimonas sp. HSL3-1.</title>
        <authorList>
            <person name="Wang S."/>
        </authorList>
    </citation>
    <scope>NUCLEOTIDE SEQUENCE [LARGE SCALE GENOMIC DNA]</scope>
    <source>
        <strain evidence="2 3">HSL3-1</strain>
    </source>
</reference>
<dbReference type="EC" id="2.8.2.-" evidence="2"/>
<evidence type="ECO:0000313" key="3">
    <source>
        <dbReference type="Proteomes" id="UP001447842"/>
    </source>
</evidence>
<sequence>MSKVDVLGFMHYLPEALIDFYKKIRMGSPLRKHLLEKQEGFAPFFIVGSGRSGNTLLRRILNSHSELFIPPETYVLGKSIRQFRRYNNMGWGDLVQLIYSNFEFYPEFETFDIKTLAPLVDSASRCPEEQRTLAFLLHGFYEYFAKTHQIDKSRWGDKTPLNTFAIFPLFQVFPDAKFIHIVRDPYDVVASYVASGIYKNHTDAARRWVRSVQMAEKFKSKYPGNLHEIYYETLVENPEKEIRRVCAFLDVPFEKTMLTSETSAQELGDVRLRAHHANVYKPINTKSIGRGRDAIDADTNSTIDPIIASERDKFGYAAWSGHHSEETR</sequence>
<name>A0ABZ3H9H4_9BACT</name>
<keyword evidence="1 2" id="KW-0808">Transferase</keyword>
<dbReference type="Pfam" id="PF13469">
    <property type="entry name" value="Sulfotransfer_3"/>
    <property type="match status" value="1"/>
</dbReference>
<dbReference type="PANTHER" id="PTHR12788:SF10">
    <property type="entry name" value="PROTEIN-TYROSINE SULFOTRANSFERASE"/>
    <property type="match status" value="1"/>
</dbReference>
<protein>
    <submittedName>
        <fullName evidence="2">Sulfotransferase</fullName>
        <ecNumber evidence="2">2.8.2.-</ecNumber>
    </submittedName>
</protein>
<dbReference type="GO" id="GO:0016740">
    <property type="term" value="F:transferase activity"/>
    <property type="evidence" value="ECO:0007669"/>
    <property type="project" value="UniProtKB-KW"/>
</dbReference>
<keyword evidence="3" id="KW-1185">Reference proteome</keyword>
<dbReference type="EMBL" id="CP147920">
    <property type="protein sequence ID" value="XAU14974.1"/>
    <property type="molecule type" value="Genomic_DNA"/>
</dbReference>
<dbReference type="PANTHER" id="PTHR12788">
    <property type="entry name" value="PROTEIN-TYROSINE SULFOTRANSFERASE 2"/>
    <property type="match status" value="1"/>
</dbReference>
<dbReference type="Gene3D" id="3.40.50.300">
    <property type="entry name" value="P-loop containing nucleotide triphosphate hydrolases"/>
    <property type="match status" value="1"/>
</dbReference>
<evidence type="ECO:0000313" key="2">
    <source>
        <dbReference type="EMBL" id="XAU14974.1"/>
    </source>
</evidence>